<dbReference type="PROSITE" id="PS50109">
    <property type="entry name" value="HIS_KIN"/>
    <property type="match status" value="1"/>
</dbReference>
<dbReference type="FunFam" id="1.10.287.130:FF:000002">
    <property type="entry name" value="Two-component osmosensing histidine kinase"/>
    <property type="match status" value="1"/>
</dbReference>
<dbReference type="EMBL" id="JH600068">
    <property type="protein sequence ID" value="EIG52245.1"/>
    <property type="molecule type" value="Genomic_DNA"/>
</dbReference>
<comment type="catalytic activity">
    <reaction evidence="1">
        <text>ATP + protein L-histidine = ADP + protein N-phospho-L-histidine.</text>
        <dbReference type="EC" id="2.7.13.3"/>
    </reaction>
</comment>
<sequence length="672" mass="72136">MHPSPPGQSGPASQTPAVGPALDALPTTFCSFQHLAHGPADLAYRTDAADRVEWIAQAGARFLGYEGPEALLGLPAGEALYRQPEDRGPLLAALGTATGTVCLEEVLRRADGTPVTVRTRGVARRDAAGAPAGMEVHSLALSEETGARLTLARALREMETIFDNALVGMVLARNHRIEKINARGVEVLGFPAEELVGRDAAILFPSAAAYQAFLENSRRDLAQAGVHVGEYPLRRKDGRAAIVRSSAKNVCPGNRDEGVIWTFDDVTAQKRLEEELRASKQAAEAASVAKTQFLANMSHELRTPLNGILGMTELLLDTAEDAETRESLGVIRHSASLLMHIVGDLLDLSSVEAGRLLVVEREFDLKAELSPLLRNFATQSLLRAFTFSYHFDPLLPSRLIGDPNRTKQILINLVSNAFKYTKKGTVAVRIGLGDASGGGPVAPARPDRIRLLFSVTDTGIGIDRQSQTAVFEPFGIGENYLTKKYSGAGLGLAIARRLANMLGGDIVLESEPGRGSTFSLTLDCGLPEAVRTAAPVRSATVAESAQPGGLRILLAEDEPVNRIFTVRALQKLGHSVETAADGREALLLLGQSPFDLVLMDIQMPRLNGLEATRMIRSGQVPGIATTIPVVALTAYAMDSDRERGLDAGMDEYVTKPFEPWELVEAMERALAK</sequence>
<dbReference type="Pfam" id="PF13426">
    <property type="entry name" value="PAS_9"/>
    <property type="match status" value="1"/>
</dbReference>
<dbReference type="SMART" id="SM00091">
    <property type="entry name" value="PAS"/>
    <property type="match status" value="1"/>
</dbReference>
<evidence type="ECO:0000259" key="12">
    <source>
        <dbReference type="PROSITE" id="PS50110"/>
    </source>
</evidence>
<evidence type="ECO:0000256" key="3">
    <source>
        <dbReference type="ARBA" id="ARBA00022553"/>
    </source>
</evidence>
<keyword evidence="4" id="KW-0808">Transferase</keyword>
<keyword evidence="8" id="KW-0902">Two-component regulatory system</keyword>
<keyword evidence="5" id="KW-0547">Nucleotide-binding</keyword>
<dbReference type="Pfam" id="PF00512">
    <property type="entry name" value="HisKA"/>
    <property type="match status" value="1"/>
</dbReference>
<dbReference type="SUPFAM" id="SSF55785">
    <property type="entry name" value="PYP-like sensor domain (PAS domain)"/>
    <property type="match status" value="2"/>
</dbReference>
<dbReference type="InterPro" id="IPR003594">
    <property type="entry name" value="HATPase_dom"/>
</dbReference>
<dbReference type="PROSITE" id="PS50110">
    <property type="entry name" value="RESPONSE_REGULATORY"/>
    <property type="match status" value="1"/>
</dbReference>
<dbReference type="Gene3D" id="3.40.50.2300">
    <property type="match status" value="1"/>
</dbReference>
<dbReference type="GO" id="GO:0000155">
    <property type="term" value="F:phosphorelay sensor kinase activity"/>
    <property type="evidence" value="ECO:0007669"/>
    <property type="project" value="InterPro"/>
</dbReference>
<dbReference type="InterPro" id="IPR003661">
    <property type="entry name" value="HisK_dim/P_dom"/>
</dbReference>
<dbReference type="eggNOG" id="COG0642">
    <property type="taxonomic scope" value="Bacteria"/>
</dbReference>
<gene>
    <name evidence="13" type="ORF">DesU5LDRAFT_0540</name>
</gene>
<dbReference type="OrthoDB" id="5290456at2"/>
<reference evidence="13" key="1">
    <citation type="submission" date="2011-11" db="EMBL/GenBank/DDBJ databases">
        <title>Improved High-Quality Draft sequence of Desulfovibrio sp. U5L.</title>
        <authorList>
            <consortium name="US DOE Joint Genome Institute"/>
            <person name="Lucas S."/>
            <person name="Han J."/>
            <person name="Lapidus A."/>
            <person name="Cheng J.-F."/>
            <person name="Goodwin L."/>
            <person name="Pitluck S."/>
            <person name="Peters L."/>
            <person name="Ovchinnikova G."/>
            <person name="Held B."/>
            <person name="Detter J.C."/>
            <person name="Han C."/>
            <person name="Tapia R."/>
            <person name="Land M."/>
            <person name="Hauser L."/>
            <person name="Kyrpides N."/>
            <person name="Ivanova N."/>
            <person name="Pagani I."/>
            <person name="Gabster J."/>
            <person name="Walker C."/>
            <person name="Stolyar S."/>
            <person name="Stahl D."/>
            <person name="Arkin A."/>
            <person name="Dehal P."/>
            <person name="Hazen T."/>
            <person name="Woyke T."/>
        </authorList>
    </citation>
    <scope>NUCLEOTIDE SEQUENCE [LARGE SCALE GENOMIC DNA]</scope>
    <source>
        <strain evidence="13">U5L</strain>
    </source>
</reference>
<dbReference type="CDD" id="cd00130">
    <property type="entry name" value="PAS"/>
    <property type="match status" value="2"/>
</dbReference>
<proteinExistence type="predicted"/>
<dbReference type="HOGENOM" id="CLU_000445_114_15_7"/>
<dbReference type="STRING" id="596152.DesU5LDRAFT_0540"/>
<dbReference type="SMART" id="SM00448">
    <property type="entry name" value="REC"/>
    <property type="match status" value="1"/>
</dbReference>
<evidence type="ECO:0000313" key="13">
    <source>
        <dbReference type="EMBL" id="EIG52245.1"/>
    </source>
</evidence>
<keyword evidence="6" id="KW-0418">Kinase</keyword>
<dbReference type="SUPFAM" id="SSF47384">
    <property type="entry name" value="Homodimeric domain of signal transducing histidine kinase"/>
    <property type="match status" value="1"/>
</dbReference>
<evidence type="ECO:0000259" key="11">
    <source>
        <dbReference type="PROSITE" id="PS50109"/>
    </source>
</evidence>
<organism evidence="13">
    <name type="scientific">Desulfovibrio sp. U5L</name>
    <dbReference type="NCBI Taxonomy" id="596152"/>
    <lineage>
        <taxon>Bacteria</taxon>
        <taxon>Pseudomonadati</taxon>
        <taxon>Thermodesulfobacteriota</taxon>
        <taxon>Desulfovibrionia</taxon>
        <taxon>Desulfovibrionales</taxon>
        <taxon>Desulfovibrionaceae</taxon>
        <taxon>Desulfovibrio</taxon>
    </lineage>
</organism>
<dbReference type="InterPro" id="IPR036097">
    <property type="entry name" value="HisK_dim/P_sf"/>
</dbReference>
<feature type="modified residue" description="4-aspartylphosphate" evidence="9">
    <location>
        <position position="600"/>
    </location>
</feature>
<keyword evidence="3 9" id="KW-0597">Phosphoprotein</keyword>
<dbReference type="NCBIfam" id="TIGR00229">
    <property type="entry name" value="sensory_box"/>
    <property type="match status" value="1"/>
</dbReference>
<feature type="domain" description="Response regulatory" evidence="12">
    <location>
        <begin position="551"/>
        <end position="670"/>
    </location>
</feature>
<dbReference type="InterPro" id="IPR011006">
    <property type="entry name" value="CheY-like_superfamily"/>
</dbReference>
<keyword evidence="7" id="KW-0067">ATP-binding</keyword>
<dbReference type="PRINTS" id="PR00344">
    <property type="entry name" value="BCTRLSENSOR"/>
</dbReference>
<dbReference type="Gene3D" id="1.10.287.130">
    <property type="match status" value="1"/>
</dbReference>
<dbReference type="Gene3D" id="3.30.565.10">
    <property type="entry name" value="Histidine kinase-like ATPase, C-terminal domain"/>
    <property type="match status" value="1"/>
</dbReference>
<feature type="region of interest" description="Disordered" evidence="10">
    <location>
        <begin position="1"/>
        <end position="20"/>
    </location>
</feature>
<dbReference type="InterPro" id="IPR035965">
    <property type="entry name" value="PAS-like_dom_sf"/>
</dbReference>
<accession>I2PXI9</accession>
<dbReference type="CDD" id="cd17546">
    <property type="entry name" value="REC_hyHK_CKI1_RcsC-like"/>
    <property type="match status" value="1"/>
</dbReference>
<evidence type="ECO:0000256" key="2">
    <source>
        <dbReference type="ARBA" id="ARBA00012438"/>
    </source>
</evidence>
<dbReference type="InterPro" id="IPR001789">
    <property type="entry name" value="Sig_transdc_resp-reg_receiver"/>
</dbReference>
<dbReference type="CDD" id="cd16922">
    <property type="entry name" value="HATPase_EvgS-ArcB-TorS-like"/>
    <property type="match status" value="1"/>
</dbReference>
<dbReference type="CDD" id="cd00082">
    <property type="entry name" value="HisKA"/>
    <property type="match status" value="1"/>
</dbReference>
<dbReference type="PANTHER" id="PTHR45339">
    <property type="entry name" value="HYBRID SIGNAL TRANSDUCTION HISTIDINE KINASE J"/>
    <property type="match status" value="1"/>
</dbReference>
<dbReference type="EC" id="2.7.13.3" evidence="2"/>
<evidence type="ECO:0000256" key="9">
    <source>
        <dbReference type="PROSITE-ProRule" id="PRU00169"/>
    </source>
</evidence>
<dbReference type="Pfam" id="PF02518">
    <property type="entry name" value="HATPase_c"/>
    <property type="match status" value="1"/>
</dbReference>
<protein>
    <recommendedName>
        <fullName evidence="2">histidine kinase</fullName>
        <ecNumber evidence="2">2.7.13.3</ecNumber>
    </recommendedName>
</protein>
<evidence type="ECO:0000256" key="4">
    <source>
        <dbReference type="ARBA" id="ARBA00022679"/>
    </source>
</evidence>
<evidence type="ECO:0000256" key="7">
    <source>
        <dbReference type="ARBA" id="ARBA00022840"/>
    </source>
</evidence>
<feature type="domain" description="Histidine kinase" evidence="11">
    <location>
        <begin position="296"/>
        <end position="526"/>
    </location>
</feature>
<dbReference type="SUPFAM" id="SSF55874">
    <property type="entry name" value="ATPase domain of HSP90 chaperone/DNA topoisomerase II/histidine kinase"/>
    <property type="match status" value="1"/>
</dbReference>
<dbReference type="InterPro" id="IPR036890">
    <property type="entry name" value="HATPase_C_sf"/>
</dbReference>
<dbReference type="GO" id="GO:0005524">
    <property type="term" value="F:ATP binding"/>
    <property type="evidence" value="ECO:0007669"/>
    <property type="project" value="UniProtKB-KW"/>
</dbReference>
<dbReference type="PANTHER" id="PTHR45339:SF3">
    <property type="entry name" value="HISTIDINE KINASE"/>
    <property type="match status" value="1"/>
</dbReference>
<evidence type="ECO:0000256" key="5">
    <source>
        <dbReference type="ARBA" id="ARBA00022741"/>
    </source>
</evidence>
<dbReference type="InterPro" id="IPR005467">
    <property type="entry name" value="His_kinase_dom"/>
</dbReference>
<dbReference type="Gene3D" id="3.30.450.20">
    <property type="entry name" value="PAS domain"/>
    <property type="match status" value="2"/>
</dbReference>
<evidence type="ECO:0000256" key="1">
    <source>
        <dbReference type="ARBA" id="ARBA00000085"/>
    </source>
</evidence>
<dbReference type="Pfam" id="PF00072">
    <property type="entry name" value="Response_reg"/>
    <property type="match status" value="1"/>
</dbReference>
<evidence type="ECO:0000256" key="8">
    <source>
        <dbReference type="ARBA" id="ARBA00023012"/>
    </source>
</evidence>
<dbReference type="AlphaFoldDB" id="I2PXI9"/>
<evidence type="ECO:0000256" key="6">
    <source>
        <dbReference type="ARBA" id="ARBA00022777"/>
    </source>
</evidence>
<dbReference type="InterPro" id="IPR004358">
    <property type="entry name" value="Sig_transdc_His_kin-like_C"/>
</dbReference>
<dbReference type="SMART" id="SM00387">
    <property type="entry name" value="HATPase_c"/>
    <property type="match status" value="1"/>
</dbReference>
<dbReference type="InterPro" id="IPR000014">
    <property type="entry name" value="PAS"/>
</dbReference>
<dbReference type="SUPFAM" id="SSF52172">
    <property type="entry name" value="CheY-like"/>
    <property type="match status" value="1"/>
</dbReference>
<dbReference type="SMART" id="SM00388">
    <property type="entry name" value="HisKA"/>
    <property type="match status" value="1"/>
</dbReference>
<evidence type="ECO:0000256" key="10">
    <source>
        <dbReference type="SAM" id="MobiDB-lite"/>
    </source>
</evidence>
<name>I2PXI9_9BACT</name>